<dbReference type="OrthoDB" id="3038990at2759"/>
<feature type="transmembrane region" description="Helical" evidence="1">
    <location>
        <begin position="275"/>
        <end position="294"/>
    </location>
</feature>
<keyword evidence="1" id="KW-0472">Membrane</keyword>
<reference evidence="3 4" key="1">
    <citation type="journal article" date="2016" name="Mol. Biol. Evol.">
        <title>Comparative Genomics of Early-Diverging Mushroom-Forming Fungi Provides Insights into the Origins of Lignocellulose Decay Capabilities.</title>
        <authorList>
            <person name="Nagy L.G."/>
            <person name="Riley R."/>
            <person name="Tritt A."/>
            <person name="Adam C."/>
            <person name="Daum C."/>
            <person name="Floudas D."/>
            <person name="Sun H."/>
            <person name="Yadav J.S."/>
            <person name="Pangilinan J."/>
            <person name="Larsson K.H."/>
            <person name="Matsuura K."/>
            <person name="Barry K."/>
            <person name="Labutti K."/>
            <person name="Kuo R."/>
            <person name="Ohm R.A."/>
            <person name="Bhattacharya S.S."/>
            <person name="Shirouzu T."/>
            <person name="Yoshinaga Y."/>
            <person name="Martin F.M."/>
            <person name="Grigoriev I.V."/>
            <person name="Hibbett D.S."/>
        </authorList>
    </citation>
    <scope>NUCLEOTIDE SEQUENCE [LARGE SCALE GENOMIC DNA]</scope>
    <source>
        <strain evidence="3 4">CBS 109695</strain>
    </source>
</reference>
<dbReference type="Proteomes" id="UP000076532">
    <property type="component" value="Unassembled WGS sequence"/>
</dbReference>
<dbReference type="InterPro" id="IPR045340">
    <property type="entry name" value="DUF6533"/>
</dbReference>
<gene>
    <name evidence="3" type="ORF">FIBSPDRAFT_903733</name>
</gene>
<evidence type="ECO:0000259" key="2">
    <source>
        <dbReference type="Pfam" id="PF20151"/>
    </source>
</evidence>
<feature type="transmembrane region" description="Helical" evidence="1">
    <location>
        <begin position="98"/>
        <end position="120"/>
    </location>
</feature>
<feature type="transmembrane region" description="Helical" evidence="1">
    <location>
        <begin position="232"/>
        <end position="255"/>
    </location>
</feature>
<feature type="transmembrane region" description="Helical" evidence="1">
    <location>
        <begin position="174"/>
        <end position="192"/>
    </location>
</feature>
<dbReference type="AlphaFoldDB" id="A0A167VLC5"/>
<name>A0A167VLC5_9AGAM</name>
<protein>
    <recommendedName>
        <fullName evidence="2">DUF6533 domain-containing protein</fullName>
    </recommendedName>
</protein>
<keyword evidence="1" id="KW-1133">Transmembrane helix</keyword>
<dbReference type="EMBL" id="KV417859">
    <property type="protein sequence ID" value="KZP05139.1"/>
    <property type="molecule type" value="Genomic_DNA"/>
</dbReference>
<feature type="domain" description="DUF6533" evidence="2">
    <location>
        <begin position="33"/>
        <end position="77"/>
    </location>
</feature>
<feature type="transmembrane region" description="Helical" evidence="1">
    <location>
        <begin position="132"/>
        <end position="154"/>
    </location>
</feature>
<keyword evidence="1" id="KW-0812">Transmembrane</keyword>
<dbReference type="Pfam" id="PF20151">
    <property type="entry name" value="DUF6533"/>
    <property type="match status" value="1"/>
</dbReference>
<evidence type="ECO:0000256" key="1">
    <source>
        <dbReference type="SAM" id="Phobius"/>
    </source>
</evidence>
<accession>A0A167VLC5</accession>
<proteinExistence type="predicted"/>
<feature type="transmembrane region" description="Helical" evidence="1">
    <location>
        <begin position="30"/>
        <end position="49"/>
    </location>
</feature>
<evidence type="ECO:0000313" key="3">
    <source>
        <dbReference type="EMBL" id="KZP05139.1"/>
    </source>
</evidence>
<keyword evidence="4" id="KW-1185">Reference proteome</keyword>
<dbReference type="STRING" id="436010.A0A167VLC5"/>
<organism evidence="3 4">
    <name type="scientific">Athelia psychrophila</name>
    <dbReference type="NCBI Taxonomy" id="1759441"/>
    <lineage>
        <taxon>Eukaryota</taxon>
        <taxon>Fungi</taxon>
        <taxon>Dikarya</taxon>
        <taxon>Basidiomycota</taxon>
        <taxon>Agaricomycotina</taxon>
        <taxon>Agaricomycetes</taxon>
        <taxon>Agaricomycetidae</taxon>
        <taxon>Atheliales</taxon>
        <taxon>Atheliaceae</taxon>
        <taxon>Athelia</taxon>
    </lineage>
</organism>
<feature type="transmembrane region" description="Helical" evidence="1">
    <location>
        <begin position="70"/>
        <end position="92"/>
    </location>
</feature>
<sequence>MANNDTAYPILNPYTPLAFLPPAIADQHEAVGYVYIATLAAYVWDWLLALPEEYEIFRRGRVNPAKIAYLLSRIGSLGFCVTVAVWAVSVAPVSHCQALEYIICSFYEISLPATSLLFFFRVKAVYANERVITFFFGTLWFAVLGLSILLMLAVQSDHIPNTQRCTDDVVREFVSVPTIIAAVYDTLVFIAISARIVAHSLNGDTWAARTRSFVHGDGLYSLSRALLRGGQLYYVSDAYTLTPSATIGISILYTVMSLASSFPDELRLLFGPPAVALPSAMACYVFRAVLLGIIDDDGLINDSGLVLGGAGRGRAETAQTTLRFARATEPGLRDDDIIIVMRDLGEPSNSKLTSKSGAGMLTTVKGEVADHSEYELERKGTRASCGSDAPSHVNSGIVFELQEEGVNILDGQCDGEFREPDVMPRAF</sequence>
<evidence type="ECO:0000313" key="4">
    <source>
        <dbReference type="Proteomes" id="UP000076532"/>
    </source>
</evidence>